<comment type="caution">
    <text evidence="1">The sequence shown here is derived from an EMBL/GenBank/DDBJ whole genome shotgun (WGS) entry which is preliminary data.</text>
</comment>
<dbReference type="AlphaFoldDB" id="A0A1J5QRY8"/>
<sequence>MRVAEDFQLDQFMAIQQLACQTQRAHGIVCSVTAGGVGQVGELFGRHEIQQ</sequence>
<reference evidence="1" key="1">
    <citation type="submission" date="2016-10" db="EMBL/GenBank/DDBJ databases">
        <title>Sequence of Gallionella enrichment culture.</title>
        <authorList>
            <person name="Poehlein A."/>
            <person name="Muehling M."/>
            <person name="Daniel R."/>
        </authorList>
    </citation>
    <scope>NUCLEOTIDE SEQUENCE</scope>
</reference>
<accession>A0A1J5QRY8</accession>
<evidence type="ECO:0000313" key="1">
    <source>
        <dbReference type="EMBL" id="OIQ80259.1"/>
    </source>
</evidence>
<dbReference type="EMBL" id="MLJW01001086">
    <property type="protein sequence ID" value="OIQ80259.1"/>
    <property type="molecule type" value="Genomic_DNA"/>
</dbReference>
<name>A0A1J5QRY8_9ZZZZ</name>
<proteinExistence type="predicted"/>
<protein>
    <submittedName>
        <fullName evidence="1">Uncharacterized protein</fullName>
    </submittedName>
</protein>
<gene>
    <name evidence="1" type="ORF">GALL_379960</name>
</gene>
<organism evidence="1">
    <name type="scientific">mine drainage metagenome</name>
    <dbReference type="NCBI Taxonomy" id="410659"/>
    <lineage>
        <taxon>unclassified sequences</taxon>
        <taxon>metagenomes</taxon>
        <taxon>ecological metagenomes</taxon>
    </lineage>
</organism>